<dbReference type="EMBL" id="GL377596">
    <property type="protein sequence ID" value="EFJ22422.1"/>
    <property type="molecule type" value="Genomic_DNA"/>
</dbReference>
<organism evidence="9">
    <name type="scientific">Selaginella moellendorffii</name>
    <name type="common">Spikemoss</name>
    <dbReference type="NCBI Taxonomy" id="88036"/>
    <lineage>
        <taxon>Eukaryota</taxon>
        <taxon>Viridiplantae</taxon>
        <taxon>Streptophyta</taxon>
        <taxon>Embryophyta</taxon>
        <taxon>Tracheophyta</taxon>
        <taxon>Lycopodiopsida</taxon>
        <taxon>Selaginellales</taxon>
        <taxon>Selaginellaceae</taxon>
        <taxon>Selaginella</taxon>
    </lineage>
</organism>
<evidence type="ECO:0000256" key="7">
    <source>
        <dbReference type="SAM" id="Phobius"/>
    </source>
</evidence>
<feature type="transmembrane region" description="Helical" evidence="7">
    <location>
        <begin position="6"/>
        <end position="27"/>
    </location>
</feature>
<gene>
    <name evidence="8" type="ORF">SELMODRAFT_416712</name>
</gene>
<keyword evidence="9" id="KW-1185">Reference proteome</keyword>
<protein>
    <recommendedName>
        <fullName evidence="10">LIMR family protein</fullName>
    </recommendedName>
</protein>
<comment type="subcellular location">
    <subcellularLocation>
        <location evidence="1">Membrane</location>
        <topology evidence="1">Multi-pass membrane protein</topology>
    </subcellularLocation>
</comment>
<feature type="transmembrane region" description="Helical" evidence="7">
    <location>
        <begin position="89"/>
        <end position="110"/>
    </location>
</feature>
<evidence type="ECO:0000256" key="5">
    <source>
        <dbReference type="SAM" id="Coils"/>
    </source>
</evidence>
<dbReference type="InParanoid" id="D8S063"/>
<keyword evidence="4 7" id="KW-0472">Membrane</keyword>
<sequence length="540" mass="61121">MEYNVVLLVIVVLLTLLVFAINIYILIRYQHPDDSNQAYLPKIIVVIGLSIAQLSILMLPADVANRHSCEKNLYVGACKLTLPMKQLWWAVYIIDTVLVYLVIPFAIFFYESDQEKTVTQRIKNALLWVVILLTVFCLLLGILYAVIGYADFTVRRLSSTTLAFTNDFSSLNAKAPCLFPAGFSLSSNVTLMCAAYTSGSLVKTTWSVRAPFPTYVIALNTIIGSILFTMFGGVGMATLPVSLIFAFKNRPKCVITRVQYVKVMALQEATDLAKRSNELKKVTLGLQREERGGKKGRKLRKNVKKVQQELVFLEDDVQALNEAFPQGEKADTSWALTVLFYLAKLVFGILGLALSIIWLLHIIVFMLVNPPAFPFLNQVFIQLDSAWGLLGTTAFAIFCYYLVMSVISGEMHLGMRLLFLSIHPMKYQGTLMNSFLFNVAIILLCSTSVIQFCTKAFSLYAEATAAQEIFGHSLESLRGLKYLFIFNVFQIAFIVFAFLSFLCYWTCGQKRQRKTKFTIERDKKEKEKRDKKKKKKKEEV</sequence>
<feature type="transmembrane region" description="Helical" evidence="7">
    <location>
        <begin position="222"/>
        <end position="247"/>
    </location>
</feature>
<keyword evidence="5" id="KW-0175">Coiled coil</keyword>
<name>D8S063_SELML</name>
<evidence type="ECO:0000256" key="3">
    <source>
        <dbReference type="ARBA" id="ARBA00022989"/>
    </source>
</evidence>
<dbReference type="GO" id="GO:0016020">
    <property type="term" value="C:membrane"/>
    <property type="evidence" value="ECO:0007669"/>
    <property type="project" value="UniProtKB-SubCell"/>
</dbReference>
<evidence type="ECO:0000256" key="1">
    <source>
        <dbReference type="ARBA" id="ARBA00004141"/>
    </source>
</evidence>
<feature type="transmembrane region" description="Helical" evidence="7">
    <location>
        <begin position="125"/>
        <end position="147"/>
    </location>
</feature>
<evidence type="ECO:0000256" key="2">
    <source>
        <dbReference type="ARBA" id="ARBA00022692"/>
    </source>
</evidence>
<feature type="transmembrane region" description="Helical" evidence="7">
    <location>
        <begin position="39"/>
        <end position="59"/>
    </location>
</feature>
<feature type="transmembrane region" description="Helical" evidence="7">
    <location>
        <begin position="482"/>
        <end position="507"/>
    </location>
</feature>
<feature type="compositionally biased region" description="Basic residues" evidence="6">
    <location>
        <begin position="529"/>
        <end position="540"/>
    </location>
</feature>
<reference evidence="8 9" key="1">
    <citation type="journal article" date="2011" name="Science">
        <title>The Selaginella genome identifies genetic changes associated with the evolution of vascular plants.</title>
        <authorList>
            <person name="Banks J.A."/>
            <person name="Nishiyama T."/>
            <person name="Hasebe M."/>
            <person name="Bowman J.L."/>
            <person name="Gribskov M."/>
            <person name="dePamphilis C."/>
            <person name="Albert V.A."/>
            <person name="Aono N."/>
            <person name="Aoyama T."/>
            <person name="Ambrose B.A."/>
            <person name="Ashton N.W."/>
            <person name="Axtell M.J."/>
            <person name="Barker E."/>
            <person name="Barker M.S."/>
            <person name="Bennetzen J.L."/>
            <person name="Bonawitz N.D."/>
            <person name="Chapple C."/>
            <person name="Cheng C."/>
            <person name="Correa L.G."/>
            <person name="Dacre M."/>
            <person name="DeBarry J."/>
            <person name="Dreyer I."/>
            <person name="Elias M."/>
            <person name="Engstrom E.M."/>
            <person name="Estelle M."/>
            <person name="Feng L."/>
            <person name="Finet C."/>
            <person name="Floyd S.K."/>
            <person name="Frommer W.B."/>
            <person name="Fujita T."/>
            <person name="Gramzow L."/>
            <person name="Gutensohn M."/>
            <person name="Harholt J."/>
            <person name="Hattori M."/>
            <person name="Heyl A."/>
            <person name="Hirai T."/>
            <person name="Hiwatashi Y."/>
            <person name="Ishikawa M."/>
            <person name="Iwata M."/>
            <person name="Karol K.G."/>
            <person name="Koehler B."/>
            <person name="Kolukisaoglu U."/>
            <person name="Kubo M."/>
            <person name="Kurata T."/>
            <person name="Lalonde S."/>
            <person name="Li K."/>
            <person name="Li Y."/>
            <person name="Litt A."/>
            <person name="Lyons E."/>
            <person name="Manning G."/>
            <person name="Maruyama T."/>
            <person name="Michael T.P."/>
            <person name="Mikami K."/>
            <person name="Miyazaki S."/>
            <person name="Morinaga S."/>
            <person name="Murata T."/>
            <person name="Mueller-Roeber B."/>
            <person name="Nelson D.R."/>
            <person name="Obara M."/>
            <person name="Oguri Y."/>
            <person name="Olmstead R.G."/>
            <person name="Onodera N."/>
            <person name="Petersen B.L."/>
            <person name="Pils B."/>
            <person name="Prigge M."/>
            <person name="Rensing S.A."/>
            <person name="Riano-Pachon D.M."/>
            <person name="Roberts A.W."/>
            <person name="Sato Y."/>
            <person name="Scheller H.V."/>
            <person name="Schulz B."/>
            <person name="Schulz C."/>
            <person name="Shakirov E.V."/>
            <person name="Shibagaki N."/>
            <person name="Shinohara N."/>
            <person name="Shippen D.E."/>
            <person name="Soerensen I."/>
            <person name="Sotooka R."/>
            <person name="Sugimoto N."/>
            <person name="Sugita M."/>
            <person name="Sumikawa N."/>
            <person name="Tanurdzic M."/>
            <person name="Theissen G."/>
            <person name="Ulvskov P."/>
            <person name="Wakazuki S."/>
            <person name="Weng J.K."/>
            <person name="Willats W.W."/>
            <person name="Wipf D."/>
            <person name="Wolf P.G."/>
            <person name="Yang L."/>
            <person name="Zimmer A.D."/>
            <person name="Zhu Q."/>
            <person name="Mitros T."/>
            <person name="Hellsten U."/>
            <person name="Loque D."/>
            <person name="Otillar R."/>
            <person name="Salamov A."/>
            <person name="Schmutz J."/>
            <person name="Shapiro H."/>
            <person name="Lindquist E."/>
            <person name="Lucas S."/>
            <person name="Rokhsar D."/>
            <person name="Grigoriev I.V."/>
        </authorList>
    </citation>
    <scope>NUCLEOTIDE SEQUENCE [LARGE SCALE GENOMIC DNA]</scope>
</reference>
<keyword evidence="2 7" id="KW-0812">Transmembrane</keyword>
<keyword evidence="3 7" id="KW-1133">Transmembrane helix</keyword>
<dbReference type="KEGG" id="smo:SELMODRAFT_416712"/>
<dbReference type="HOGENOM" id="CLU_026480_2_0_1"/>
<accession>D8S063</accession>
<dbReference type="STRING" id="88036.D8S063"/>
<feature type="transmembrane region" description="Helical" evidence="7">
    <location>
        <begin position="387"/>
        <end position="409"/>
    </location>
</feature>
<dbReference type="Gramene" id="EFJ22422">
    <property type="protein sequence ID" value="EFJ22422"/>
    <property type="gene ID" value="SELMODRAFT_416712"/>
</dbReference>
<proteinExistence type="predicted"/>
<feature type="region of interest" description="Disordered" evidence="6">
    <location>
        <begin position="518"/>
        <end position="540"/>
    </location>
</feature>
<feature type="compositionally biased region" description="Basic and acidic residues" evidence="6">
    <location>
        <begin position="518"/>
        <end position="528"/>
    </location>
</feature>
<dbReference type="AlphaFoldDB" id="D8S063"/>
<dbReference type="PANTHER" id="PTHR31652">
    <property type="entry name" value="LIMR FAMILY PROTEIN DDB_G0283707-RELATED"/>
    <property type="match status" value="1"/>
</dbReference>
<feature type="transmembrane region" description="Helical" evidence="7">
    <location>
        <begin position="338"/>
        <end position="367"/>
    </location>
</feature>
<dbReference type="PANTHER" id="PTHR31652:SF0">
    <property type="entry name" value="LIMR FAMILY PROTEIN DDB_G0283707-RELATED"/>
    <property type="match status" value="1"/>
</dbReference>
<dbReference type="Proteomes" id="UP000001514">
    <property type="component" value="Unassembled WGS sequence"/>
</dbReference>
<evidence type="ECO:0000256" key="6">
    <source>
        <dbReference type="SAM" id="MobiDB-lite"/>
    </source>
</evidence>
<dbReference type="InterPro" id="IPR006876">
    <property type="entry name" value="LMBR1-like_membr_prot"/>
</dbReference>
<evidence type="ECO:0000313" key="8">
    <source>
        <dbReference type="EMBL" id="EFJ22422.1"/>
    </source>
</evidence>
<evidence type="ECO:0000313" key="9">
    <source>
        <dbReference type="Proteomes" id="UP000001514"/>
    </source>
</evidence>
<dbReference type="eggNOG" id="ENOG502QPKQ">
    <property type="taxonomic scope" value="Eukaryota"/>
</dbReference>
<feature type="transmembrane region" description="Helical" evidence="7">
    <location>
        <begin position="430"/>
        <end position="450"/>
    </location>
</feature>
<evidence type="ECO:0008006" key="10">
    <source>
        <dbReference type="Google" id="ProtNLM"/>
    </source>
</evidence>
<dbReference type="Pfam" id="PF04791">
    <property type="entry name" value="LMBR1"/>
    <property type="match status" value="1"/>
</dbReference>
<evidence type="ECO:0000256" key="4">
    <source>
        <dbReference type="ARBA" id="ARBA00023136"/>
    </source>
</evidence>
<feature type="coiled-coil region" evidence="5">
    <location>
        <begin position="296"/>
        <end position="323"/>
    </location>
</feature>